<dbReference type="InterPro" id="IPR006641">
    <property type="entry name" value="YqgF/RNaseH-like_dom"/>
</dbReference>
<dbReference type="AlphaFoldDB" id="A0A081K6Z9"/>
<gene>
    <name evidence="7" type="ORF">GV64_03460</name>
</gene>
<dbReference type="eggNOG" id="COG0816">
    <property type="taxonomic scope" value="Bacteria"/>
</dbReference>
<dbReference type="PANTHER" id="PTHR33317:SF4">
    <property type="entry name" value="POLYNUCLEOTIDYL TRANSFERASE, RIBONUCLEASE H-LIKE SUPERFAMILY PROTEIN"/>
    <property type="match status" value="1"/>
</dbReference>
<dbReference type="SUPFAM" id="SSF53098">
    <property type="entry name" value="Ribonuclease H-like"/>
    <property type="match status" value="1"/>
</dbReference>
<keyword evidence="4 5" id="KW-0378">Hydrolase</keyword>
<keyword evidence="3 5" id="KW-0540">Nuclease</keyword>
<evidence type="ECO:0000256" key="4">
    <source>
        <dbReference type="ARBA" id="ARBA00022801"/>
    </source>
</evidence>
<dbReference type="SMART" id="SM00732">
    <property type="entry name" value="YqgFc"/>
    <property type="match status" value="1"/>
</dbReference>
<dbReference type="Gene3D" id="3.30.420.140">
    <property type="entry name" value="YqgF/RNase H-like domain"/>
    <property type="match status" value="1"/>
</dbReference>
<reference evidence="7 8" key="1">
    <citation type="submission" date="2014-06" db="EMBL/GenBank/DDBJ databases">
        <title>Whole Genome Sequences of Three Symbiotic Endozoicomonas Bacteria.</title>
        <authorList>
            <person name="Neave M.J."/>
            <person name="Apprill A."/>
            <person name="Voolstra C.R."/>
        </authorList>
    </citation>
    <scope>NUCLEOTIDE SEQUENCE [LARGE SCALE GENOMIC DNA]</scope>
    <source>
        <strain evidence="7 8">DSM 22380</strain>
    </source>
</reference>
<name>A0A081K6Z9_9GAMM</name>
<dbReference type="GO" id="GO:0004518">
    <property type="term" value="F:nuclease activity"/>
    <property type="evidence" value="ECO:0007669"/>
    <property type="project" value="UniProtKB-KW"/>
</dbReference>
<evidence type="ECO:0000313" key="7">
    <source>
        <dbReference type="EMBL" id="KEI69925.1"/>
    </source>
</evidence>
<accession>A0A081K6Z9</accession>
<organism evidence="7 8">
    <name type="scientific">Endozoicomonas elysicola</name>
    <dbReference type="NCBI Taxonomy" id="305900"/>
    <lineage>
        <taxon>Bacteria</taxon>
        <taxon>Pseudomonadati</taxon>
        <taxon>Pseudomonadota</taxon>
        <taxon>Gammaproteobacteria</taxon>
        <taxon>Oceanospirillales</taxon>
        <taxon>Endozoicomonadaceae</taxon>
        <taxon>Endozoicomonas</taxon>
    </lineage>
</organism>
<dbReference type="PANTHER" id="PTHR33317">
    <property type="entry name" value="POLYNUCLEOTIDYL TRANSFERASE, RIBONUCLEASE H-LIKE SUPERFAMILY PROTEIN"/>
    <property type="match status" value="1"/>
</dbReference>
<dbReference type="GO" id="GO:0016788">
    <property type="term" value="F:hydrolase activity, acting on ester bonds"/>
    <property type="evidence" value="ECO:0007669"/>
    <property type="project" value="UniProtKB-UniRule"/>
</dbReference>
<evidence type="ECO:0000256" key="5">
    <source>
        <dbReference type="HAMAP-Rule" id="MF_00651"/>
    </source>
</evidence>
<evidence type="ECO:0000313" key="8">
    <source>
        <dbReference type="Proteomes" id="UP000027997"/>
    </source>
</evidence>
<comment type="caution">
    <text evidence="7">The sequence shown here is derived from an EMBL/GenBank/DDBJ whole genome shotgun (WGS) entry which is preliminary data.</text>
</comment>
<dbReference type="STRING" id="305900.GV64_03460"/>
<dbReference type="NCBIfam" id="TIGR00250">
    <property type="entry name" value="RNAse_H_YqgF"/>
    <property type="match status" value="1"/>
</dbReference>
<dbReference type="GO" id="GO:0005829">
    <property type="term" value="C:cytosol"/>
    <property type="evidence" value="ECO:0007669"/>
    <property type="project" value="TreeGrafter"/>
</dbReference>
<protein>
    <recommendedName>
        <fullName evidence="5">Putative pre-16S rRNA nuclease</fullName>
        <ecNumber evidence="5">3.1.-.-</ecNumber>
    </recommendedName>
</protein>
<keyword evidence="1 5" id="KW-0963">Cytoplasm</keyword>
<proteinExistence type="inferred from homology"/>
<dbReference type="InterPro" id="IPR005227">
    <property type="entry name" value="YqgF"/>
</dbReference>
<comment type="subcellular location">
    <subcellularLocation>
        <location evidence="5">Cytoplasm</location>
    </subcellularLocation>
</comment>
<dbReference type="EC" id="3.1.-.-" evidence="5"/>
<evidence type="ECO:0000259" key="6">
    <source>
        <dbReference type="SMART" id="SM00732"/>
    </source>
</evidence>
<dbReference type="EMBL" id="JOJP01000001">
    <property type="protein sequence ID" value="KEI69925.1"/>
    <property type="molecule type" value="Genomic_DNA"/>
</dbReference>
<keyword evidence="2 5" id="KW-0690">Ribosome biogenesis</keyword>
<sequence>MTEKTLTTVLGFDFGTRNIGVAAGQVITQTASALPSLKAKDGIPDWHQIEALIQEWKPDAIIVGIPLNMDGSESEMSRRARKFGNRIHGRFNLPFYEADERLTSFEAKEWAGKLGHKGHYGSNPVDAMAAQIILEAWLNDPKNEHLMNNQ</sequence>
<dbReference type="InterPro" id="IPR037027">
    <property type="entry name" value="YqgF/RNaseH-like_dom_sf"/>
</dbReference>
<keyword evidence="8" id="KW-1185">Reference proteome</keyword>
<feature type="domain" description="YqgF/RNase H-like" evidence="6">
    <location>
        <begin position="7"/>
        <end position="107"/>
    </location>
</feature>
<dbReference type="Proteomes" id="UP000027997">
    <property type="component" value="Unassembled WGS sequence"/>
</dbReference>
<dbReference type="HAMAP" id="MF_00651">
    <property type="entry name" value="Nuclease_YqgF"/>
    <property type="match status" value="1"/>
</dbReference>
<dbReference type="GO" id="GO:0000967">
    <property type="term" value="P:rRNA 5'-end processing"/>
    <property type="evidence" value="ECO:0007669"/>
    <property type="project" value="UniProtKB-UniRule"/>
</dbReference>
<dbReference type="Pfam" id="PF03652">
    <property type="entry name" value="RuvX"/>
    <property type="match status" value="1"/>
</dbReference>
<evidence type="ECO:0000256" key="1">
    <source>
        <dbReference type="ARBA" id="ARBA00022490"/>
    </source>
</evidence>
<evidence type="ECO:0000256" key="3">
    <source>
        <dbReference type="ARBA" id="ARBA00022722"/>
    </source>
</evidence>
<dbReference type="InterPro" id="IPR012337">
    <property type="entry name" value="RNaseH-like_sf"/>
</dbReference>
<evidence type="ECO:0000256" key="2">
    <source>
        <dbReference type="ARBA" id="ARBA00022517"/>
    </source>
</evidence>
<comment type="similarity">
    <text evidence="5">Belongs to the YqgF HJR family.</text>
</comment>
<dbReference type="CDD" id="cd16964">
    <property type="entry name" value="YqgF"/>
    <property type="match status" value="1"/>
</dbReference>
<comment type="function">
    <text evidence="5">Could be a nuclease involved in processing of the 5'-end of pre-16S rRNA.</text>
</comment>